<evidence type="ECO:0000256" key="1">
    <source>
        <dbReference type="SAM" id="MobiDB-lite"/>
    </source>
</evidence>
<name>A0A1I9YRX5_9BURK</name>
<dbReference type="Proteomes" id="UP000179860">
    <property type="component" value="Chromosome 2"/>
</dbReference>
<evidence type="ECO:0000313" key="2">
    <source>
        <dbReference type="EMBL" id="APA88970.1"/>
    </source>
</evidence>
<feature type="region of interest" description="Disordered" evidence="1">
    <location>
        <begin position="1"/>
        <end position="29"/>
    </location>
</feature>
<dbReference type="AlphaFoldDB" id="A0A1I9YRX5"/>
<dbReference type="EMBL" id="CP017562">
    <property type="protein sequence ID" value="APA88970.1"/>
    <property type="molecule type" value="Genomic_DNA"/>
</dbReference>
<evidence type="ECO:0000313" key="3">
    <source>
        <dbReference type="Proteomes" id="UP000179860"/>
    </source>
</evidence>
<dbReference type="KEGG" id="pspw:BJG93_27260"/>
<dbReference type="OrthoDB" id="103556at2"/>
<protein>
    <submittedName>
        <fullName evidence="2">DUF3732 domain-containing protein</fullName>
    </submittedName>
</protein>
<dbReference type="Pfam" id="PF12532">
    <property type="entry name" value="DUF3732"/>
    <property type="match status" value="1"/>
</dbReference>
<keyword evidence="3" id="KW-1185">Reference proteome</keyword>
<organism evidence="2 3">
    <name type="scientific">Paraburkholderia sprentiae WSM5005</name>
    <dbReference type="NCBI Taxonomy" id="754502"/>
    <lineage>
        <taxon>Bacteria</taxon>
        <taxon>Pseudomonadati</taxon>
        <taxon>Pseudomonadota</taxon>
        <taxon>Betaproteobacteria</taxon>
        <taxon>Burkholderiales</taxon>
        <taxon>Burkholderiaceae</taxon>
        <taxon>Paraburkholderia</taxon>
    </lineage>
</organism>
<reference evidence="2" key="1">
    <citation type="submission" date="2016-09" db="EMBL/GenBank/DDBJ databases">
        <title>The Complete Genome of Burkholderia sprentiae wsm5005.</title>
        <authorList>
            <person name="De Meyer S."/>
            <person name="Wang P."/>
            <person name="Terpolilli J."/>
        </authorList>
    </citation>
    <scope>NUCLEOTIDE SEQUENCE [LARGE SCALE GENOMIC DNA]</scope>
    <source>
        <strain evidence="2">WSM5005</strain>
    </source>
</reference>
<dbReference type="STRING" id="754502.BJG93_27260"/>
<accession>A0A1I9YRX5</accession>
<reference evidence="2" key="2">
    <citation type="submission" date="2021-06" db="EMBL/GenBank/DDBJ databases">
        <authorList>
            <person name="Rogers T.H."/>
            <person name="Ramsay J.P."/>
            <person name="Wang P."/>
            <person name="Terpolilli J."/>
        </authorList>
    </citation>
    <scope>NUCLEOTIDE SEQUENCE [LARGE SCALE GENOMIC DNA]</scope>
    <source>
        <strain evidence="2">WSM5005</strain>
    </source>
</reference>
<dbReference type="InterPro" id="IPR022205">
    <property type="entry name" value="DUF3732"/>
</dbReference>
<proteinExistence type="predicted"/>
<gene>
    <name evidence="2" type="ORF">BJG93_27260</name>
</gene>
<sequence>MSDKVRDMAGSLSQAHFSPDPVPGDGLTQEKIDSDRLAVKRLYGQVFDVVESLKGKFQVIITDHLDFSDDARFQAALRERW</sequence>
<dbReference type="RefSeq" id="WP_027196476.1">
    <property type="nucleotide sequence ID" value="NZ_CP017562.2"/>
</dbReference>